<name>D7FRH8_ECTSI</name>
<comment type="subcellular location">
    <subcellularLocation>
        <location evidence="1">Membrane</location>
    </subcellularLocation>
</comment>
<dbReference type="OrthoDB" id="45421at2759"/>
<feature type="active site" description="Proton donor/acceptor" evidence="7">
    <location>
        <position position="141"/>
    </location>
</feature>
<feature type="active site" description="Nucleophile" evidence="7">
    <location>
        <position position="396"/>
    </location>
</feature>
<dbReference type="GO" id="GO:0008236">
    <property type="term" value="F:serine-type peptidase activity"/>
    <property type="evidence" value="ECO:0007669"/>
    <property type="project" value="UniProtKB-KW"/>
</dbReference>
<dbReference type="Gene3D" id="6.20.330.10">
    <property type="match status" value="1"/>
</dbReference>
<comment type="similarity">
    <text evidence="2">Belongs to the peptidase S49 family.</text>
</comment>
<gene>
    <name evidence="9" type="ORF">Esi_0215_0004</name>
</gene>
<dbReference type="InterPro" id="IPR002142">
    <property type="entry name" value="Peptidase_S49"/>
</dbReference>
<dbReference type="GO" id="GO:0006465">
    <property type="term" value="P:signal peptide processing"/>
    <property type="evidence" value="ECO:0007669"/>
    <property type="project" value="InterPro"/>
</dbReference>
<dbReference type="Pfam" id="PF01343">
    <property type="entry name" value="Peptidase_S49"/>
    <property type="match status" value="2"/>
</dbReference>
<keyword evidence="4" id="KW-0378">Hydrolase</keyword>
<dbReference type="InterPro" id="IPR004634">
    <property type="entry name" value="Pept_S49_pIV"/>
</dbReference>
<keyword evidence="5" id="KW-0720">Serine protease</keyword>
<dbReference type="PIRSF" id="PIRSF001217">
    <property type="entry name" value="Protease_4_SppA"/>
    <property type="match status" value="1"/>
</dbReference>
<dbReference type="SUPFAM" id="SSF52096">
    <property type="entry name" value="ClpP/crotonase"/>
    <property type="match status" value="2"/>
</dbReference>
<dbReference type="InterPro" id="IPR047272">
    <property type="entry name" value="S49_SppA_C"/>
</dbReference>
<dbReference type="EMBL" id="FN649739">
    <property type="protein sequence ID" value="CBJ30769.1"/>
    <property type="molecule type" value="Genomic_DNA"/>
</dbReference>
<sequence>METRDVVDALEMAAKDNKVRGVLGRFSYRSWGGGYLACVQEVRDAVTRFREAGSDASATAGEGAEADGRQRKRFTIAVADTFGEGGPAVGEYFLASAFEKVLVQKTGYVGLTGSGGQKLFFRGFLDKYGIKPEVFAREEYKSAAESLVRKAYSPHEREAMTSLLTSMLDDVADGVAASRGFKDRKDVYAIMHDCPLPATLALSANLIDGIMYEDDVESMVKAGFKKQTADAENDATAGEKIELLKTSVDESEDNVLSTFADSEESKYTRVSMRDYIEKMRKDRASEGVLDTNMLPDSAKGAKNPAPKNVALVNANGAITRFADPGVGPGSTEQATSSALCKRLQEVIDDPSIGAVVLRVDSPGGSAVASDSIAAAVRRVRLAGKPVVCSMGDLAASGGYMIAAACDTIVAQPTTITGSIGVIAAKLSVQRLLKAWGIQVDSIELSENHLAFSPLQEFSPQQRSLMEKRVGEIYEDFVGGVAAGRNMSVDEVLKVAKGRVWTGRQALDRGLVDELGGLNIAIAIAKKAGGLPEDARVVEAERRSLVQAATVFISGGGDSVTESTGGVRSAIFALAYAIVGVDAMEALFSTLSLLASANDLAKGKMPNERVRAGQGDLEIDVEAVFE</sequence>
<dbReference type="AlphaFoldDB" id="D7FRH8"/>
<dbReference type="eggNOG" id="ENOG502QQH5">
    <property type="taxonomic scope" value="Eukaryota"/>
</dbReference>
<protein>
    <submittedName>
        <fullName evidence="9">Signal peptide peptidase</fullName>
    </submittedName>
</protein>
<dbReference type="InterPro" id="IPR004635">
    <property type="entry name" value="Pept_S49_SppA"/>
</dbReference>
<dbReference type="OMA" id="TPRYFAR"/>
<dbReference type="CDD" id="cd07023">
    <property type="entry name" value="S49_Sppa_N_C"/>
    <property type="match status" value="1"/>
</dbReference>
<dbReference type="MEROPS" id="S49.A08"/>
<evidence type="ECO:0000259" key="8">
    <source>
        <dbReference type="Pfam" id="PF01343"/>
    </source>
</evidence>
<dbReference type="Proteomes" id="UP000002630">
    <property type="component" value="Linkage Group LG14"/>
</dbReference>
<feature type="domain" description="Peptidase S49" evidence="8">
    <location>
        <begin position="382"/>
        <end position="527"/>
    </location>
</feature>
<keyword evidence="3" id="KW-0645">Protease</keyword>
<dbReference type="InterPro" id="IPR029045">
    <property type="entry name" value="ClpP/crotonase-like_dom_sf"/>
</dbReference>
<evidence type="ECO:0000256" key="3">
    <source>
        <dbReference type="ARBA" id="ARBA00022670"/>
    </source>
</evidence>
<reference evidence="9 10" key="1">
    <citation type="journal article" date="2010" name="Nature">
        <title>The Ectocarpus genome and the independent evolution of multicellularity in brown algae.</title>
        <authorList>
            <person name="Cock J.M."/>
            <person name="Sterck L."/>
            <person name="Rouze P."/>
            <person name="Scornet D."/>
            <person name="Allen A.E."/>
            <person name="Amoutzias G."/>
            <person name="Anthouard V."/>
            <person name="Artiguenave F."/>
            <person name="Aury J.M."/>
            <person name="Badger J.H."/>
            <person name="Beszteri B."/>
            <person name="Billiau K."/>
            <person name="Bonnet E."/>
            <person name="Bothwell J.H."/>
            <person name="Bowler C."/>
            <person name="Boyen C."/>
            <person name="Brownlee C."/>
            <person name="Carrano C.J."/>
            <person name="Charrier B."/>
            <person name="Cho G.Y."/>
            <person name="Coelho S.M."/>
            <person name="Collen J."/>
            <person name="Corre E."/>
            <person name="Da Silva C."/>
            <person name="Delage L."/>
            <person name="Delaroque N."/>
            <person name="Dittami S.M."/>
            <person name="Doulbeau S."/>
            <person name="Elias M."/>
            <person name="Farnham G."/>
            <person name="Gachon C.M."/>
            <person name="Gschloessl B."/>
            <person name="Heesch S."/>
            <person name="Jabbari K."/>
            <person name="Jubin C."/>
            <person name="Kawai H."/>
            <person name="Kimura K."/>
            <person name="Kloareg B."/>
            <person name="Kupper F.C."/>
            <person name="Lang D."/>
            <person name="Le Bail A."/>
            <person name="Leblanc C."/>
            <person name="Lerouge P."/>
            <person name="Lohr M."/>
            <person name="Lopez P.J."/>
            <person name="Martens C."/>
            <person name="Maumus F."/>
            <person name="Michel G."/>
            <person name="Miranda-Saavedra D."/>
            <person name="Morales J."/>
            <person name="Moreau H."/>
            <person name="Motomura T."/>
            <person name="Nagasato C."/>
            <person name="Napoli C.A."/>
            <person name="Nelson D.R."/>
            <person name="Nyvall-Collen P."/>
            <person name="Peters A.F."/>
            <person name="Pommier C."/>
            <person name="Potin P."/>
            <person name="Poulain J."/>
            <person name="Quesneville H."/>
            <person name="Read B."/>
            <person name="Rensing S.A."/>
            <person name="Ritter A."/>
            <person name="Rousvoal S."/>
            <person name="Samanta M."/>
            <person name="Samson G."/>
            <person name="Schroeder D.C."/>
            <person name="Segurens B."/>
            <person name="Strittmatter M."/>
            <person name="Tonon T."/>
            <person name="Tregear J.W."/>
            <person name="Valentin K."/>
            <person name="von Dassow P."/>
            <person name="Yamagishi T."/>
            <person name="Van de Peer Y."/>
            <person name="Wincker P."/>
        </authorList>
    </citation>
    <scope>NUCLEOTIDE SEQUENCE [LARGE SCALE GENOMIC DNA]</scope>
    <source>
        <strain evidence="10">Ec32 / CCAP1310/4</strain>
    </source>
</reference>
<evidence type="ECO:0000313" key="10">
    <source>
        <dbReference type="Proteomes" id="UP000002630"/>
    </source>
</evidence>
<dbReference type="EMBL" id="FN648393">
    <property type="protein sequence ID" value="CBJ30769.1"/>
    <property type="molecule type" value="Genomic_DNA"/>
</dbReference>
<feature type="domain" description="Peptidase S49" evidence="8">
    <location>
        <begin position="87"/>
        <end position="220"/>
    </location>
</feature>
<dbReference type="InParanoid" id="D7FRH8"/>
<dbReference type="NCBIfam" id="TIGR00706">
    <property type="entry name" value="SppA_dom"/>
    <property type="match status" value="1"/>
</dbReference>
<evidence type="ECO:0000256" key="2">
    <source>
        <dbReference type="ARBA" id="ARBA00008683"/>
    </source>
</evidence>
<dbReference type="PANTHER" id="PTHR33209:SF1">
    <property type="entry name" value="PEPTIDASE S49 DOMAIN-CONTAINING PROTEIN"/>
    <property type="match status" value="1"/>
</dbReference>
<dbReference type="STRING" id="2880.D7FRH8"/>
<evidence type="ECO:0000256" key="5">
    <source>
        <dbReference type="ARBA" id="ARBA00022825"/>
    </source>
</evidence>
<evidence type="ECO:0000256" key="4">
    <source>
        <dbReference type="ARBA" id="ARBA00022801"/>
    </source>
</evidence>
<dbReference type="GO" id="GO:0016020">
    <property type="term" value="C:membrane"/>
    <property type="evidence" value="ECO:0007669"/>
    <property type="project" value="UniProtKB-SubCell"/>
</dbReference>
<evidence type="ECO:0000256" key="7">
    <source>
        <dbReference type="PIRSR" id="PIRSR001217-1"/>
    </source>
</evidence>
<organism evidence="9 10">
    <name type="scientific">Ectocarpus siliculosus</name>
    <name type="common">Brown alga</name>
    <name type="synonym">Conferva siliculosa</name>
    <dbReference type="NCBI Taxonomy" id="2880"/>
    <lineage>
        <taxon>Eukaryota</taxon>
        <taxon>Sar</taxon>
        <taxon>Stramenopiles</taxon>
        <taxon>Ochrophyta</taxon>
        <taxon>PX clade</taxon>
        <taxon>Phaeophyceae</taxon>
        <taxon>Ectocarpales</taxon>
        <taxon>Ectocarpaceae</taxon>
        <taxon>Ectocarpus</taxon>
    </lineage>
</organism>
<evidence type="ECO:0000256" key="1">
    <source>
        <dbReference type="ARBA" id="ARBA00004370"/>
    </source>
</evidence>
<proteinExistence type="inferred from homology"/>
<dbReference type="InterPro" id="IPR047217">
    <property type="entry name" value="S49_SppA_67K_type_N"/>
</dbReference>
<keyword evidence="10" id="KW-1185">Reference proteome</keyword>
<accession>D7FRH8</accession>
<keyword evidence="6" id="KW-0472">Membrane</keyword>
<dbReference type="CDD" id="cd07018">
    <property type="entry name" value="S49_SppA_67K_type"/>
    <property type="match status" value="1"/>
</dbReference>
<evidence type="ECO:0000256" key="6">
    <source>
        <dbReference type="ARBA" id="ARBA00023136"/>
    </source>
</evidence>
<dbReference type="PANTHER" id="PTHR33209">
    <property type="entry name" value="PROTEASE 4"/>
    <property type="match status" value="1"/>
</dbReference>
<dbReference type="Gene3D" id="3.90.226.10">
    <property type="entry name" value="2-enoyl-CoA Hydratase, Chain A, domain 1"/>
    <property type="match status" value="2"/>
</dbReference>
<evidence type="ECO:0000313" key="9">
    <source>
        <dbReference type="EMBL" id="CBJ30769.1"/>
    </source>
</evidence>